<sequence>MQNNRFYNILIDNKLSNSYTCEKDLQLSSLFSAYNLLLVNSYLVFYIKNPTYW</sequence>
<keyword evidence="1" id="KW-0812">Transmembrane</keyword>
<dbReference type="EMBL" id="AP014597">
    <property type="protein sequence ID" value="BAU16904.1"/>
    <property type="molecule type" value="Genomic_DNA"/>
</dbReference>
<reference evidence="2 3" key="1">
    <citation type="journal article" date="2016" name="DNA Res.">
        <title>The complete genome sequencing of Prevotella intermedia strain OMA14 and a subsequent fine-scale, intra-species genomic comparison reveal an unusual amplification of conjugative and mobile transposons and identify a novel Prevotella-lineage-specific repeat.</title>
        <authorList>
            <person name="Naito M."/>
            <person name="Ogura Y."/>
            <person name="Itoh T."/>
            <person name="Shoji M."/>
            <person name="Okamoto M."/>
            <person name="Hayashi T."/>
            <person name="Nakayama K."/>
        </authorList>
    </citation>
    <scope>NUCLEOTIDE SEQUENCE [LARGE SCALE GENOMIC DNA]</scope>
    <source>
        <strain evidence="2 3">OMA14</strain>
    </source>
</reference>
<organism evidence="2 3">
    <name type="scientific">Prevotella intermedia</name>
    <dbReference type="NCBI Taxonomy" id="28131"/>
    <lineage>
        <taxon>Bacteria</taxon>
        <taxon>Pseudomonadati</taxon>
        <taxon>Bacteroidota</taxon>
        <taxon>Bacteroidia</taxon>
        <taxon>Bacteroidales</taxon>
        <taxon>Prevotellaceae</taxon>
        <taxon>Prevotella</taxon>
    </lineage>
</organism>
<gene>
    <name evidence="2" type="ORF">PIOMA14_I_0396</name>
</gene>
<keyword evidence="1" id="KW-0472">Membrane</keyword>
<dbReference type="AlphaFoldDB" id="A0A0S3UHE6"/>
<protein>
    <submittedName>
        <fullName evidence="2">Uncharacterized protein</fullName>
    </submittedName>
</protein>
<keyword evidence="1" id="KW-1133">Transmembrane helix</keyword>
<evidence type="ECO:0000313" key="2">
    <source>
        <dbReference type="EMBL" id="BAU16904.1"/>
    </source>
</evidence>
<feature type="transmembrane region" description="Helical" evidence="1">
    <location>
        <begin position="25"/>
        <end position="47"/>
    </location>
</feature>
<proteinExistence type="predicted"/>
<evidence type="ECO:0000313" key="3">
    <source>
        <dbReference type="Proteomes" id="UP000217431"/>
    </source>
</evidence>
<evidence type="ECO:0000256" key="1">
    <source>
        <dbReference type="SAM" id="Phobius"/>
    </source>
</evidence>
<name>A0A0S3UHE6_PREIN</name>
<accession>A0A0S3UHE6</accession>
<dbReference type="Proteomes" id="UP000217431">
    <property type="component" value="Chromosome I"/>
</dbReference>